<gene>
    <name evidence="1" type="primary">AVEN_32190_1</name>
    <name evidence="1" type="ORF">TNCT_56451</name>
</gene>
<dbReference type="InterPro" id="IPR021109">
    <property type="entry name" value="Peptidase_aspartic_dom_sf"/>
</dbReference>
<dbReference type="AlphaFoldDB" id="A0A8X6FSH5"/>
<keyword evidence="2" id="KW-1185">Reference proteome</keyword>
<sequence length="278" mass="31252">MNVSQRYDFARKHKLCLNCLHNSHFYSACKSKFMCNVCGKKHNTLHKSNEELLSPDRLPPQDELNTESELTMREENSSTQPQNVYSLQTPVQSLSNTTRENSTILLSTAVLLVQNCYVDTFKCRVILDSASQINLISSEFATLLKLKREKNYAPVSGINESVQTVKSRVYGTISNKNESFNAELEFLVIPKITDLTPSVALNISGIQLPQDIQLADAEFFKPGKVDMLLGAKVFFKILKYEKIQIGESIVLQGSVFGFLVTGKLPISQPIKSCFFIKK</sequence>
<dbReference type="PANTHER" id="PTHR22955:SF77">
    <property type="entry name" value="ASPARTIC PUTATIVE DOMAIN-CONTAINING PROTEIN-RELATED"/>
    <property type="match status" value="1"/>
</dbReference>
<dbReference type="EMBL" id="BMAO01013109">
    <property type="protein sequence ID" value="GFQ86354.1"/>
    <property type="molecule type" value="Genomic_DNA"/>
</dbReference>
<dbReference type="PANTHER" id="PTHR22955">
    <property type="entry name" value="RETROTRANSPOSON"/>
    <property type="match status" value="1"/>
</dbReference>
<reference evidence="1" key="1">
    <citation type="submission" date="2020-07" db="EMBL/GenBank/DDBJ databases">
        <title>Multicomponent nature underlies the extraordinary mechanical properties of spider dragline silk.</title>
        <authorList>
            <person name="Kono N."/>
            <person name="Nakamura H."/>
            <person name="Mori M."/>
            <person name="Yoshida Y."/>
            <person name="Ohtoshi R."/>
            <person name="Malay A.D."/>
            <person name="Moran D.A.P."/>
            <person name="Tomita M."/>
            <person name="Numata K."/>
            <person name="Arakawa K."/>
        </authorList>
    </citation>
    <scope>NUCLEOTIDE SEQUENCE</scope>
</reference>
<dbReference type="Gene3D" id="2.40.70.10">
    <property type="entry name" value="Acid Proteases"/>
    <property type="match status" value="1"/>
</dbReference>
<organism evidence="1 2">
    <name type="scientific">Trichonephila clavata</name>
    <name type="common">Joro spider</name>
    <name type="synonym">Nephila clavata</name>
    <dbReference type="NCBI Taxonomy" id="2740835"/>
    <lineage>
        <taxon>Eukaryota</taxon>
        <taxon>Metazoa</taxon>
        <taxon>Ecdysozoa</taxon>
        <taxon>Arthropoda</taxon>
        <taxon>Chelicerata</taxon>
        <taxon>Arachnida</taxon>
        <taxon>Araneae</taxon>
        <taxon>Araneomorphae</taxon>
        <taxon>Entelegynae</taxon>
        <taxon>Araneoidea</taxon>
        <taxon>Nephilidae</taxon>
        <taxon>Trichonephila</taxon>
    </lineage>
</organism>
<evidence type="ECO:0000313" key="1">
    <source>
        <dbReference type="EMBL" id="GFQ86354.1"/>
    </source>
</evidence>
<dbReference type="CDD" id="cd00303">
    <property type="entry name" value="retropepsin_like"/>
    <property type="match status" value="1"/>
</dbReference>
<comment type="caution">
    <text evidence="1">The sequence shown here is derived from an EMBL/GenBank/DDBJ whole genome shotgun (WGS) entry which is preliminary data.</text>
</comment>
<dbReference type="OrthoDB" id="6433154at2759"/>
<accession>A0A8X6FSH5</accession>
<protein>
    <submittedName>
        <fullName evidence="1">Integrase catalytic domain-containing protein</fullName>
    </submittedName>
</protein>
<proteinExistence type="predicted"/>
<name>A0A8X6FSH5_TRICU</name>
<evidence type="ECO:0000313" key="2">
    <source>
        <dbReference type="Proteomes" id="UP000887116"/>
    </source>
</evidence>
<dbReference type="Proteomes" id="UP000887116">
    <property type="component" value="Unassembled WGS sequence"/>
</dbReference>